<gene>
    <name evidence="1" type="ORF">MVEN_02564400</name>
</gene>
<accession>A0A8H6U297</accession>
<dbReference type="EMBL" id="JACAZI010000037">
    <property type="protein sequence ID" value="KAF7328245.1"/>
    <property type="molecule type" value="Genomic_DNA"/>
</dbReference>
<protein>
    <submittedName>
        <fullName evidence="1">Uncharacterized protein</fullName>
    </submittedName>
</protein>
<comment type="caution">
    <text evidence="1">The sequence shown here is derived from an EMBL/GenBank/DDBJ whole genome shotgun (WGS) entry which is preliminary data.</text>
</comment>
<organism evidence="1 2">
    <name type="scientific">Mycena venus</name>
    <dbReference type="NCBI Taxonomy" id="2733690"/>
    <lineage>
        <taxon>Eukaryota</taxon>
        <taxon>Fungi</taxon>
        <taxon>Dikarya</taxon>
        <taxon>Basidiomycota</taxon>
        <taxon>Agaricomycotina</taxon>
        <taxon>Agaricomycetes</taxon>
        <taxon>Agaricomycetidae</taxon>
        <taxon>Agaricales</taxon>
        <taxon>Marasmiineae</taxon>
        <taxon>Mycenaceae</taxon>
        <taxon>Mycena</taxon>
    </lineage>
</organism>
<reference evidence="1" key="1">
    <citation type="submission" date="2020-05" db="EMBL/GenBank/DDBJ databases">
        <title>Mycena genomes resolve the evolution of fungal bioluminescence.</title>
        <authorList>
            <person name="Tsai I.J."/>
        </authorList>
    </citation>
    <scope>NUCLEOTIDE SEQUENCE</scope>
    <source>
        <strain evidence="1">CCC161011</strain>
    </source>
</reference>
<dbReference type="Proteomes" id="UP000620124">
    <property type="component" value="Unassembled WGS sequence"/>
</dbReference>
<name>A0A8H6U297_9AGAR</name>
<keyword evidence="2" id="KW-1185">Reference proteome</keyword>
<evidence type="ECO:0000313" key="2">
    <source>
        <dbReference type="Proteomes" id="UP000620124"/>
    </source>
</evidence>
<dbReference type="AlphaFoldDB" id="A0A8H6U297"/>
<sequence length="160" mass="17486">MSPLPSNIVPHILAGLQPPWLESCATLFLGEGGRRLNGGHRVMCAKKPATVLSLCKRPFAFAYQLGTSRRCRDFIRAIDFLPCPAPHPAKNAVHATIRGQPLISCLAPHPAENAVHATIWSRDFVRAVDFLPYPALHPAENAVHATIRLNTISILWGSSE</sequence>
<proteinExistence type="predicted"/>
<evidence type="ECO:0000313" key="1">
    <source>
        <dbReference type="EMBL" id="KAF7328245.1"/>
    </source>
</evidence>